<feature type="transmembrane region" description="Helical" evidence="1">
    <location>
        <begin position="148"/>
        <end position="169"/>
    </location>
</feature>
<dbReference type="eggNOG" id="ENOG5033HFK">
    <property type="taxonomic scope" value="Bacteria"/>
</dbReference>
<keyword evidence="3" id="KW-1185">Reference proteome</keyword>
<keyword evidence="1" id="KW-0812">Transmembrane</keyword>
<evidence type="ECO:0008006" key="4">
    <source>
        <dbReference type="Google" id="ProtNLM"/>
    </source>
</evidence>
<dbReference type="OrthoDB" id="839553at2"/>
<evidence type="ECO:0000313" key="3">
    <source>
        <dbReference type="Proteomes" id="UP000001635"/>
    </source>
</evidence>
<keyword evidence="1" id="KW-1133">Transmembrane helix</keyword>
<accession>G0J1J7</accession>
<feature type="transmembrane region" description="Helical" evidence="1">
    <location>
        <begin position="117"/>
        <end position="136"/>
    </location>
</feature>
<dbReference type="EMBL" id="CP002955">
    <property type="protein sequence ID" value="AEL27392.1"/>
    <property type="molecule type" value="Genomic_DNA"/>
</dbReference>
<dbReference type="STRING" id="880070.Cycma_3679"/>
<proteinExistence type="predicted"/>
<protein>
    <recommendedName>
        <fullName evidence="4">ECF transporter S component</fullName>
    </recommendedName>
</protein>
<feature type="transmembrane region" description="Helical" evidence="1">
    <location>
        <begin position="45"/>
        <end position="71"/>
    </location>
</feature>
<gene>
    <name evidence="2" type="ordered locus">Cycma_3679</name>
</gene>
<organism evidence="2 3">
    <name type="scientific">Cyclobacterium marinum (strain ATCC 25205 / DSM 745 / LMG 13164 / NCIMB 1802)</name>
    <name type="common">Flectobacillus marinus</name>
    <dbReference type="NCBI Taxonomy" id="880070"/>
    <lineage>
        <taxon>Bacteria</taxon>
        <taxon>Pseudomonadati</taxon>
        <taxon>Bacteroidota</taxon>
        <taxon>Cytophagia</taxon>
        <taxon>Cytophagales</taxon>
        <taxon>Cyclobacteriaceae</taxon>
        <taxon>Cyclobacterium</taxon>
    </lineage>
</organism>
<keyword evidence="1" id="KW-0472">Membrane</keyword>
<dbReference type="RefSeq" id="WP_014021678.1">
    <property type="nucleotide sequence ID" value="NC_015914.1"/>
</dbReference>
<dbReference type="Proteomes" id="UP000001635">
    <property type="component" value="Chromosome"/>
</dbReference>
<evidence type="ECO:0000313" key="2">
    <source>
        <dbReference type="EMBL" id="AEL27392.1"/>
    </source>
</evidence>
<dbReference type="AlphaFoldDB" id="G0J1J7"/>
<feature type="transmembrane region" description="Helical" evidence="1">
    <location>
        <begin position="83"/>
        <end position="105"/>
    </location>
</feature>
<dbReference type="KEGG" id="cmr:Cycma_3679"/>
<evidence type="ECO:0000256" key="1">
    <source>
        <dbReference type="SAM" id="Phobius"/>
    </source>
</evidence>
<reference evidence="3" key="1">
    <citation type="submission" date="2011-07" db="EMBL/GenBank/DDBJ databases">
        <title>The complete genome of Cyclobacterium marinum DSM 745.</title>
        <authorList>
            <person name="Lucas S."/>
            <person name="Han J."/>
            <person name="Lapidus A."/>
            <person name="Bruce D."/>
            <person name="Goodwin L."/>
            <person name="Pitluck S."/>
            <person name="Peters L."/>
            <person name="Kyrpides N."/>
            <person name="Mavromatis K."/>
            <person name="Ivanova N."/>
            <person name="Ovchinnikova G."/>
            <person name="Chertkov O."/>
            <person name="Detter J.C."/>
            <person name="Tapia R."/>
            <person name="Han C."/>
            <person name="Land M."/>
            <person name="Hauser L."/>
            <person name="Markowitz V."/>
            <person name="Cheng J.-F."/>
            <person name="Hugenholtz P."/>
            <person name="Woyke T."/>
            <person name="Wu D."/>
            <person name="Tindall B."/>
            <person name="Schuetze A."/>
            <person name="Brambilla E."/>
            <person name="Klenk H.-P."/>
            <person name="Eisen J.A."/>
        </authorList>
    </citation>
    <scope>NUCLEOTIDE SEQUENCE [LARGE SCALE GENOMIC DNA]</scope>
    <source>
        <strain evidence="3">ATCC 25205 / DSM 745 / LMG 13164 / NCIMB 1802</strain>
    </source>
</reference>
<feature type="transmembrane region" description="Helical" evidence="1">
    <location>
        <begin position="15"/>
        <end position="33"/>
    </location>
</feature>
<name>G0J1J7_CYCMS</name>
<dbReference type="HOGENOM" id="CLU_1508224_0_0_10"/>
<sequence>MQLSLNSNFSSTLKTTAWALPVAIALPILVHLAPPYNGFPMGAYLLPMFYMPIVALIAYRLPVALLLAILAPPLNFLISGNPHWGLMAMLTLELVIFTLLAYVFLLQRIIKWIAAPLAFLGAKTISSALLIFIPLIEANPVQFFSTSLNNATIGILILLAINIVCLKYLPNQEIRDKV</sequence>